<evidence type="ECO:0000256" key="6">
    <source>
        <dbReference type="SAM" id="SignalP"/>
    </source>
</evidence>
<dbReference type="NCBIfam" id="NF006596">
    <property type="entry name" value="PRK09133.1"/>
    <property type="match status" value="1"/>
</dbReference>
<dbReference type="Gene3D" id="3.30.70.360">
    <property type="match status" value="1"/>
</dbReference>
<dbReference type="Proteomes" id="UP000216991">
    <property type="component" value="Unassembled WGS sequence"/>
</dbReference>
<dbReference type="GO" id="GO:0008233">
    <property type="term" value="F:peptidase activity"/>
    <property type="evidence" value="ECO:0007669"/>
    <property type="project" value="UniProtKB-KW"/>
</dbReference>
<evidence type="ECO:0000256" key="2">
    <source>
        <dbReference type="ARBA" id="ARBA00022670"/>
    </source>
</evidence>
<comment type="caution">
    <text evidence="8">The sequence shown here is derived from an EMBL/GenBank/DDBJ whole genome shotgun (WGS) entry which is preliminary data.</text>
</comment>
<accession>A0A255YB99</accession>
<feature type="domain" description="Peptidase M20 dimerisation" evidence="7">
    <location>
        <begin position="215"/>
        <end position="360"/>
    </location>
</feature>
<keyword evidence="2" id="KW-0645">Protease</keyword>
<keyword evidence="9" id="KW-1185">Reference proteome</keyword>
<reference evidence="8 9" key="1">
    <citation type="submission" date="2017-07" db="EMBL/GenBank/DDBJ databases">
        <title>Sandarakinorhabdus cyanobacteriorum sp. nov., a novel bacterium isolated from cyanobacterial aggregates in a eutrophic lake.</title>
        <authorList>
            <person name="Cai H."/>
        </authorList>
    </citation>
    <scope>NUCLEOTIDE SEQUENCE [LARGE SCALE GENOMIC DNA]</scope>
    <source>
        <strain evidence="8 9">TH057</strain>
    </source>
</reference>
<evidence type="ECO:0000313" key="9">
    <source>
        <dbReference type="Proteomes" id="UP000216991"/>
    </source>
</evidence>
<dbReference type="Gene3D" id="3.40.630.10">
    <property type="entry name" value="Zn peptidases"/>
    <property type="match status" value="1"/>
</dbReference>
<dbReference type="SUPFAM" id="SSF55031">
    <property type="entry name" value="Bacterial exopeptidase dimerisation domain"/>
    <property type="match status" value="1"/>
</dbReference>
<evidence type="ECO:0000259" key="7">
    <source>
        <dbReference type="Pfam" id="PF07687"/>
    </source>
</evidence>
<dbReference type="PANTHER" id="PTHR45962">
    <property type="entry name" value="N-FATTY-ACYL-AMINO ACID SYNTHASE/HYDROLASE PM20D1"/>
    <property type="match status" value="1"/>
</dbReference>
<dbReference type="InterPro" id="IPR002933">
    <property type="entry name" value="Peptidase_M20"/>
</dbReference>
<dbReference type="Pfam" id="PF01546">
    <property type="entry name" value="Peptidase_M20"/>
    <property type="match status" value="1"/>
</dbReference>
<feature type="chain" id="PRO_5012648936" description="Peptidase M20 dimerisation domain-containing protein" evidence="6">
    <location>
        <begin position="20"/>
        <end position="462"/>
    </location>
</feature>
<protein>
    <recommendedName>
        <fullName evidence="7">Peptidase M20 dimerisation domain-containing protein</fullName>
    </recommendedName>
</protein>
<comment type="similarity">
    <text evidence="1">Belongs to the peptidase M20A family.</text>
</comment>
<keyword evidence="5" id="KW-0862">Zinc</keyword>
<dbReference type="OrthoDB" id="9809784at2"/>
<sequence length="462" mass="47994">MKIIPALIAAVLIAAPAAAAPPQSALGDAAEARALLMDSVGFASVQERGQTPALARFYRDWLVARGFAASDFAIDEMAGTAMLHFTWKAARPKAAPMALTGHLDVVEAKAADWVRDPFKASAADGYIFGRGVMDNKFDVAMMLATLAQLKANGFQPRRDIHLFLSGDEETDGVTSAAQAKQAKALGIEFMLNSDGGGGALDAAGKAFAYKLQASEKSYADFTLTITDPGGHSSTPGPSNAIARLGLVAARIAGHRWPAQVDEITRASLAAAGAARNDALGAAMRRFAEDPTDPAAIATLRANPGTIGQIGTTCVPTMITGGHAPNALPQRATLTVNCRIFPGTAIAAVQAELARIAEDPGVSFGTGIDWPVTPPSPLRSDVVDAVAAAVKTRGTTVQPTPGMDAGATDSVFWRALGIPSYGVSGLFIRAEDAFAHGLNERVPEAAIAPALKHWEVLLRRLAG</sequence>
<proteinExistence type="inferred from homology"/>
<organism evidence="8 9">
    <name type="scientific">Sandarakinorhabdus cyanobacteriorum</name>
    <dbReference type="NCBI Taxonomy" id="1981098"/>
    <lineage>
        <taxon>Bacteria</taxon>
        <taxon>Pseudomonadati</taxon>
        <taxon>Pseudomonadota</taxon>
        <taxon>Alphaproteobacteria</taxon>
        <taxon>Sphingomonadales</taxon>
        <taxon>Sphingosinicellaceae</taxon>
        <taxon>Sandarakinorhabdus</taxon>
    </lineage>
</organism>
<feature type="signal peptide" evidence="6">
    <location>
        <begin position="1"/>
        <end position="19"/>
    </location>
</feature>
<dbReference type="GO" id="GO:0046872">
    <property type="term" value="F:metal ion binding"/>
    <property type="evidence" value="ECO:0007669"/>
    <property type="project" value="UniProtKB-KW"/>
</dbReference>
<evidence type="ECO:0000313" key="8">
    <source>
        <dbReference type="EMBL" id="OYQ26516.1"/>
    </source>
</evidence>
<keyword evidence="3" id="KW-0479">Metal-binding</keyword>
<gene>
    <name evidence="8" type="ORF">CHU93_12030</name>
</gene>
<name>A0A255YB99_9SPHN</name>
<dbReference type="InterPro" id="IPR011650">
    <property type="entry name" value="Peptidase_M20_dimer"/>
</dbReference>
<dbReference type="PANTHER" id="PTHR45962:SF1">
    <property type="entry name" value="N-FATTY-ACYL-AMINO ACID SYNTHASE_HYDROLASE PM20D1"/>
    <property type="match status" value="1"/>
</dbReference>
<dbReference type="Gene3D" id="1.10.150.900">
    <property type="match status" value="1"/>
</dbReference>
<dbReference type="EMBL" id="NOXT01000117">
    <property type="protein sequence ID" value="OYQ26516.1"/>
    <property type="molecule type" value="Genomic_DNA"/>
</dbReference>
<dbReference type="SUPFAM" id="SSF53187">
    <property type="entry name" value="Zn-dependent exopeptidases"/>
    <property type="match status" value="1"/>
</dbReference>
<dbReference type="GO" id="GO:0006508">
    <property type="term" value="P:proteolysis"/>
    <property type="evidence" value="ECO:0007669"/>
    <property type="project" value="UniProtKB-KW"/>
</dbReference>
<dbReference type="AlphaFoldDB" id="A0A255YB99"/>
<keyword evidence="4" id="KW-0378">Hydrolase</keyword>
<evidence type="ECO:0000256" key="3">
    <source>
        <dbReference type="ARBA" id="ARBA00022723"/>
    </source>
</evidence>
<dbReference type="InterPro" id="IPR047177">
    <property type="entry name" value="Pept_M20A"/>
</dbReference>
<evidence type="ECO:0000256" key="4">
    <source>
        <dbReference type="ARBA" id="ARBA00022801"/>
    </source>
</evidence>
<dbReference type="Pfam" id="PF07687">
    <property type="entry name" value="M20_dimer"/>
    <property type="match status" value="1"/>
</dbReference>
<dbReference type="InterPro" id="IPR036264">
    <property type="entry name" value="Bact_exopeptidase_dim_dom"/>
</dbReference>
<dbReference type="RefSeq" id="WP_094474365.1">
    <property type="nucleotide sequence ID" value="NZ_NOXT01000117.1"/>
</dbReference>
<evidence type="ECO:0000256" key="1">
    <source>
        <dbReference type="ARBA" id="ARBA00006247"/>
    </source>
</evidence>
<evidence type="ECO:0000256" key="5">
    <source>
        <dbReference type="ARBA" id="ARBA00022833"/>
    </source>
</evidence>
<keyword evidence="6" id="KW-0732">Signal</keyword>